<dbReference type="EMBL" id="LT629690">
    <property type="protein sequence ID" value="SDF85560.1"/>
    <property type="molecule type" value="Genomic_DNA"/>
</dbReference>
<reference evidence="4 5" key="1">
    <citation type="submission" date="2016-10" db="EMBL/GenBank/DDBJ databases">
        <authorList>
            <person name="de Groot N.N."/>
        </authorList>
    </citation>
    <scope>NUCLEOTIDE SEQUENCE [LARGE SCALE GENOMIC DNA]</scope>
    <source>
        <strain evidence="4 5">GAS232</strain>
    </source>
</reference>
<organism evidence="4 5">
    <name type="scientific">Terriglobus roseus</name>
    <dbReference type="NCBI Taxonomy" id="392734"/>
    <lineage>
        <taxon>Bacteria</taxon>
        <taxon>Pseudomonadati</taxon>
        <taxon>Acidobacteriota</taxon>
        <taxon>Terriglobia</taxon>
        <taxon>Terriglobales</taxon>
        <taxon>Acidobacteriaceae</taxon>
        <taxon>Terriglobus</taxon>
    </lineage>
</organism>
<dbReference type="InterPro" id="IPR020904">
    <property type="entry name" value="Sc_DH/Rdtase_CS"/>
</dbReference>
<evidence type="ECO:0000256" key="1">
    <source>
        <dbReference type="ARBA" id="ARBA00006484"/>
    </source>
</evidence>
<dbReference type="OrthoDB" id="9803333at2"/>
<dbReference type="PRINTS" id="PR00080">
    <property type="entry name" value="SDRFAMILY"/>
</dbReference>
<dbReference type="PRINTS" id="PR00081">
    <property type="entry name" value="GDHRDH"/>
</dbReference>
<evidence type="ECO:0000256" key="2">
    <source>
        <dbReference type="ARBA" id="ARBA00023002"/>
    </source>
</evidence>
<proteinExistence type="inferred from homology"/>
<dbReference type="InterPro" id="IPR036291">
    <property type="entry name" value="NAD(P)-bd_dom_sf"/>
</dbReference>
<evidence type="ECO:0000259" key="3">
    <source>
        <dbReference type="SMART" id="SM00822"/>
    </source>
</evidence>
<dbReference type="Proteomes" id="UP000182427">
    <property type="component" value="Chromosome I"/>
</dbReference>
<dbReference type="PANTHER" id="PTHR43639">
    <property type="entry name" value="OXIDOREDUCTASE, SHORT-CHAIN DEHYDROGENASE/REDUCTASE FAMILY (AFU_ORTHOLOGUE AFUA_5G02870)"/>
    <property type="match status" value="1"/>
</dbReference>
<dbReference type="Pfam" id="PF13561">
    <property type="entry name" value="adh_short_C2"/>
    <property type="match status" value="1"/>
</dbReference>
<feature type="domain" description="Ketoreductase" evidence="3">
    <location>
        <begin position="7"/>
        <end position="176"/>
    </location>
</feature>
<sequence>MGKLSGKVALVTGASKGIGAAIAEDLAANGASVVVNYASSKAGADAVVEKITKAGGKAIAVGANVANPEEIGKLIDETVKAYGKIDVLVNNAGIFDPAPLEAITPEHFHNHFNLNVLGLLLTTQAAVPHFPAEGGSIVNISSVVATLAPAALSVYNATKGAVDTITLTLSKELGPKKIRVNSVSPGMVVTEGAISKGFIGSPFEAKAVEETPLGRVGQPDDIAAATTFFATDDARWVTGQIVKVSGGAR</sequence>
<accession>A0A1G7PJI7</accession>
<dbReference type="RefSeq" id="WP_083346285.1">
    <property type="nucleotide sequence ID" value="NZ_LT629690.1"/>
</dbReference>
<evidence type="ECO:0000313" key="5">
    <source>
        <dbReference type="Proteomes" id="UP000182427"/>
    </source>
</evidence>
<keyword evidence="2" id="KW-0560">Oxidoreductase</keyword>
<dbReference type="AlphaFoldDB" id="A0A1G7PJI7"/>
<name>A0A1G7PJI7_9BACT</name>
<keyword evidence="5" id="KW-1185">Reference proteome</keyword>
<dbReference type="InterPro" id="IPR002347">
    <property type="entry name" value="SDR_fam"/>
</dbReference>
<dbReference type="SUPFAM" id="SSF51735">
    <property type="entry name" value="NAD(P)-binding Rossmann-fold domains"/>
    <property type="match status" value="1"/>
</dbReference>
<dbReference type="FunFam" id="3.40.50.720:FF:000084">
    <property type="entry name" value="Short-chain dehydrogenase reductase"/>
    <property type="match status" value="1"/>
</dbReference>
<comment type="similarity">
    <text evidence="1">Belongs to the short-chain dehydrogenases/reductases (SDR) family.</text>
</comment>
<dbReference type="InterPro" id="IPR057326">
    <property type="entry name" value="KR_dom"/>
</dbReference>
<dbReference type="PANTHER" id="PTHR43639:SF1">
    <property type="entry name" value="SHORT-CHAIN DEHYDROGENASE_REDUCTASE FAMILY PROTEIN"/>
    <property type="match status" value="1"/>
</dbReference>
<dbReference type="PROSITE" id="PS00061">
    <property type="entry name" value="ADH_SHORT"/>
    <property type="match status" value="1"/>
</dbReference>
<dbReference type="GO" id="GO:0016491">
    <property type="term" value="F:oxidoreductase activity"/>
    <property type="evidence" value="ECO:0007669"/>
    <property type="project" value="UniProtKB-KW"/>
</dbReference>
<evidence type="ECO:0000313" key="4">
    <source>
        <dbReference type="EMBL" id="SDF85560.1"/>
    </source>
</evidence>
<gene>
    <name evidence="4" type="ORF">SAMN05444167_3505</name>
</gene>
<dbReference type="SMART" id="SM00822">
    <property type="entry name" value="PKS_KR"/>
    <property type="match status" value="1"/>
</dbReference>
<dbReference type="Gene3D" id="3.40.50.720">
    <property type="entry name" value="NAD(P)-binding Rossmann-like Domain"/>
    <property type="match status" value="1"/>
</dbReference>
<protein>
    <submittedName>
        <fullName evidence="4">3-oxoacyl-[acyl-carrier protein] reductase</fullName>
    </submittedName>
</protein>
<dbReference type="NCBIfam" id="NF005559">
    <property type="entry name" value="PRK07231.1"/>
    <property type="match status" value="1"/>
</dbReference>